<reference evidence="1" key="1">
    <citation type="journal article" date="2022" name="bioRxiv">
        <title>Sequencing and chromosome-scale assembly of the giantPleurodeles waltlgenome.</title>
        <authorList>
            <person name="Brown T."/>
            <person name="Elewa A."/>
            <person name="Iarovenko S."/>
            <person name="Subramanian E."/>
            <person name="Araus A.J."/>
            <person name="Petzold A."/>
            <person name="Susuki M."/>
            <person name="Suzuki K.-i.T."/>
            <person name="Hayashi T."/>
            <person name="Toyoda A."/>
            <person name="Oliveira C."/>
            <person name="Osipova E."/>
            <person name="Leigh N.D."/>
            <person name="Simon A."/>
            <person name="Yun M.H."/>
        </authorList>
    </citation>
    <scope>NUCLEOTIDE SEQUENCE</scope>
    <source>
        <strain evidence="1">20211129_DDA</strain>
        <tissue evidence="1">Liver</tissue>
    </source>
</reference>
<dbReference type="Proteomes" id="UP001066276">
    <property type="component" value="Chromosome 3_2"/>
</dbReference>
<name>A0AAV7TM73_PLEWA</name>
<evidence type="ECO:0000313" key="2">
    <source>
        <dbReference type="Proteomes" id="UP001066276"/>
    </source>
</evidence>
<sequence>MHASSPREARPVTCAGAARCRSRCTDPPRCTISVCSEVVAVVVRFLFSVCPYRFYAELSLRAVPGAALESLARTGVLGLLESAGLQALSCCTIGAALG</sequence>
<dbReference type="AlphaFoldDB" id="A0AAV7TM73"/>
<accession>A0AAV7TM73</accession>
<gene>
    <name evidence="1" type="ORF">NDU88_002991</name>
</gene>
<comment type="caution">
    <text evidence="1">The sequence shown here is derived from an EMBL/GenBank/DDBJ whole genome shotgun (WGS) entry which is preliminary data.</text>
</comment>
<proteinExistence type="predicted"/>
<organism evidence="1 2">
    <name type="scientific">Pleurodeles waltl</name>
    <name type="common">Iberian ribbed newt</name>
    <dbReference type="NCBI Taxonomy" id="8319"/>
    <lineage>
        <taxon>Eukaryota</taxon>
        <taxon>Metazoa</taxon>
        <taxon>Chordata</taxon>
        <taxon>Craniata</taxon>
        <taxon>Vertebrata</taxon>
        <taxon>Euteleostomi</taxon>
        <taxon>Amphibia</taxon>
        <taxon>Batrachia</taxon>
        <taxon>Caudata</taxon>
        <taxon>Salamandroidea</taxon>
        <taxon>Salamandridae</taxon>
        <taxon>Pleurodelinae</taxon>
        <taxon>Pleurodeles</taxon>
    </lineage>
</organism>
<evidence type="ECO:0000313" key="1">
    <source>
        <dbReference type="EMBL" id="KAJ1177739.1"/>
    </source>
</evidence>
<protein>
    <submittedName>
        <fullName evidence="1">Uncharacterized protein</fullName>
    </submittedName>
</protein>
<dbReference type="EMBL" id="JANPWB010000006">
    <property type="protein sequence ID" value="KAJ1177739.1"/>
    <property type="molecule type" value="Genomic_DNA"/>
</dbReference>
<keyword evidence="2" id="KW-1185">Reference proteome</keyword>